<dbReference type="AlphaFoldDB" id="A0A949NHR6"/>
<comment type="caution">
    <text evidence="13">The sequence shown here is derived from an EMBL/GenBank/DDBJ whole genome shotgun (WGS) entry which is preliminary data.</text>
</comment>
<dbReference type="NCBIfam" id="TIGR00157">
    <property type="entry name" value="ribosome small subunit-dependent GTPase A"/>
    <property type="match status" value="1"/>
</dbReference>
<feature type="binding site" evidence="10">
    <location>
        <position position="268"/>
    </location>
    <ligand>
        <name>Zn(2+)</name>
        <dbReference type="ChEBI" id="CHEBI:29105"/>
    </ligand>
</feature>
<feature type="binding site" evidence="10">
    <location>
        <begin position="122"/>
        <end position="125"/>
    </location>
    <ligand>
        <name>GTP</name>
        <dbReference type="ChEBI" id="CHEBI:37565"/>
    </ligand>
</feature>
<dbReference type="HAMAP" id="MF_01820">
    <property type="entry name" value="GTPase_RsgA"/>
    <property type="match status" value="1"/>
</dbReference>
<keyword evidence="9 10" id="KW-0342">GTP-binding</keyword>
<comment type="subunit">
    <text evidence="10">Monomer. Associates with 30S ribosomal subunit, binds 16S rRNA.</text>
</comment>
<gene>
    <name evidence="10 13" type="primary">rsgA</name>
    <name evidence="13" type="ORF">KTH89_19385</name>
</gene>
<dbReference type="InterPro" id="IPR030378">
    <property type="entry name" value="G_CP_dom"/>
</dbReference>
<proteinExistence type="inferred from homology"/>
<name>A0A949NHR6_9FIRM</name>
<dbReference type="GO" id="GO:0046872">
    <property type="term" value="F:metal ion binding"/>
    <property type="evidence" value="ECO:0007669"/>
    <property type="project" value="UniProtKB-KW"/>
</dbReference>
<feature type="binding site" evidence="10">
    <location>
        <begin position="173"/>
        <end position="181"/>
    </location>
    <ligand>
        <name>GTP</name>
        <dbReference type="ChEBI" id="CHEBI:37565"/>
    </ligand>
</feature>
<dbReference type="InterPro" id="IPR010914">
    <property type="entry name" value="RsgA_GTPase_dom"/>
</dbReference>
<evidence type="ECO:0000259" key="12">
    <source>
        <dbReference type="PROSITE" id="PS51721"/>
    </source>
</evidence>
<organism evidence="13 14">
    <name type="scientific">Diplocloster agilis</name>
    <dbReference type="NCBI Taxonomy" id="2850323"/>
    <lineage>
        <taxon>Bacteria</taxon>
        <taxon>Bacillati</taxon>
        <taxon>Bacillota</taxon>
        <taxon>Clostridia</taxon>
        <taxon>Lachnospirales</taxon>
        <taxon>Lachnospiraceae</taxon>
        <taxon>Diplocloster</taxon>
    </lineage>
</organism>
<comment type="cofactor">
    <cofactor evidence="10">
        <name>Zn(2+)</name>
        <dbReference type="ChEBI" id="CHEBI:29105"/>
    </cofactor>
    <text evidence="10">Binds 1 zinc ion per subunit.</text>
</comment>
<dbReference type="GO" id="GO:0005525">
    <property type="term" value="F:GTP binding"/>
    <property type="evidence" value="ECO:0007669"/>
    <property type="project" value="UniProtKB-UniRule"/>
</dbReference>
<feature type="binding site" evidence="10">
    <location>
        <position position="255"/>
    </location>
    <ligand>
        <name>Zn(2+)</name>
        <dbReference type="ChEBI" id="CHEBI:29105"/>
    </ligand>
</feature>
<dbReference type="RefSeq" id="WP_158344709.1">
    <property type="nucleotide sequence ID" value="NZ_JAHQCW010000040.1"/>
</dbReference>
<evidence type="ECO:0000256" key="10">
    <source>
        <dbReference type="HAMAP-Rule" id="MF_01820"/>
    </source>
</evidence>
<evidence type="ECO:0000313" key="14">
    <source>
        <dbReference type="Proteomes" id="UP000712157"/>
    </source>
</evidence>
<comment type="function">
    <text evidence="10">One of several proteins that assist in the late maturation steps of the functional core of the 30S ribosomal subunit. Helps release RbfA from mature subunits. May play a role in the assembly of ribosomal proteins into the subunit. Circularly permuted GTPase that catalyzes slow GTP hydrolysis, GTPase activity is stimulated by the 30S ribosomal subunit.</text>
</comment>
<dbReference type="Gene3D" id="1.10.40.50">
    <property type="entry name" value="Probable gtpase engc, domain 3"/>
    <property type="match status" value="1"/>
</dbReference>
<accession>A0A949NHR6</accession>
<dbReference type="InterPro" id="IPR004881">
    <property type="entry name" value="Ribosome_biogen_GTPase_RsgA"/>
</dbReference>
<keyword evidence="2 10" id="KW-0690">Ribosome biogenesis</keyword>
<feature type="domain" description="CP-type G" evidence="12">
    <location>
        <begin position="73"/>
        <end position="231"/>
    </location>
</feature>
<dbReference type="PROSITE" id="PS50936">
    <property type="entry name" value="ENGC_GTPASE"/>
    <property type="match status" value="1"/>
</dbReference>
<protein>
    <recommendedName>
        <fullName evidence="10">Small ribosomal subunit biogenesis GTPase RsgA</fullName>
        <ecNumber evidence="10">3.6.1.-</ecNumber>
    </recommendedName>
</protein>
<dbReference type="InterPro" id="IPR027417">
    <property type="entry name" value="P-loop_NTPase"/>
</dbReference>
<keyword evidence="6 10" id="KW-0378">Hydrolase</keyword>
<keyword evidence="3 10" id="KW-0479">Metal-binding</keyword>
<reference evidence="13" key="1">
    <citation type="submission" date="2021-06" db="EMBL/GenBank/DDBJ databases">
        <title>Description of novel taxa of the family Lachnospiraceae.</title>
        <authorList>
            <person name="Chaplin A.V."/>
            <person name="Sokolova S.R."/>
            <person name="Pikina A.P."/>
            <person name="Korzhanova M."/>
            <person name="Belova V."/>
            <person name="Korostin D."/>
            <person name="Efimov B.A."/>
        </authorList>
    </citation>
    <scope>NUCLEOTIDE SEQUENCE</scope>
    <source>
        <strain evidence="13">ASD5720</strain>
    </source>
</reference>
<dbReference type="GO" id="GO:0005737">
    <property type="term" value="C:cytoplasm"/>
    <property type="evidence" value="ECO:0007669"/>
    <property type="project" value="UniProtKB-SubCell"/>
</dbReference>
<comment type="subcellular location">
    <subcellularLocation>
        <location evidence="10">Cytoplasm</location>
    </subcellularLocation>
</comment>
<dbReference type="SUPFAM" id="SSF52540">
    <property type="entry name" value="P-loop containing nucleoside triphosphate hydrolases"/>
    <property type="match status" value="1"/>
</dbReference>
<feature type="binding site" evidence="10">
    <location>
        <position position="262"/>
    </location>
    <ligand>
        <name>Zn(2+)</name>
        <dbReference type="ChEBI" id="CHEBI:29105"/>
    </ligand>
</feature>
<dbReference type="InterPro" id="IPR031944">
    <property type="entry name" value="RsgA_N"/>
</dbReference>
<keyword evidence="4 10" id="KW-0699">rRNA-binding</keyword>
<feature type="binding site" evidence="10">
    <location>
        <position position="260"/>
    </location>
    <ligand>
        <name>Zn(2+)</name>
        <dbReference type="ChEBI" id="CHEBI:29105"/>
    </ligand>
</feature>
<keyword evidence="1 10" id="KW-0963">Cytoplasm</keyword>
<dbReference type="Gene3D" id="2.40.50.140">
    <property type="entry name" value="Nucleic acid-binding proteins"/>
    <property type="match status" value="1"/>
</dbReference>
<dbReference type="Pfam" id="PF16745">
    <property type="entry name" value="RsgA_N"/>
    <property type="match status" value="1"/>
</dbReference>
<dbReference type="Proteomes" id="UP000712157">
    <property type="component" value="Unassembled WGS sequence"/>
</dbReference>
<evidence type="ECO:0000256" key="6">
    <source>
        <dbReference type="ARBA" id="ARBA00022801"/>
    </source>
</evidence>
<evidence type="ECO:0000256" key="8">
    <source>
        <dbReference type="ARBA" id="ARBA00022884"/>
    </source>
</evidence>
<dbReference type="PANTHER" id="PTHR32120:SF11">
    <property type="entry name" value="SMALL RIBOSOMAL SUBUNIT BIOGENESIS GTPASE RSGA 1, MITOCHONDRIAL-RELATED"/>
    <property type="match status" value="1"/>
</dbReference>
<dbReference type="GO" id="GO:0003924">
    <property type="term" value="F:GTPase activity"/>
    <property type="evidence" value="ECO:0007669"/>
    <property type="project" value="UniProtKB-UniRule"/>
</dbReference>
<evidence type="ECO:0000256" key="7">
    <source>
        <dbReference type="ARBA" id="ARBA00022833"/>
    </source>
</evidence>
<dbReference type="EC" id="3.6.1.-" evidence="10"/>
<dbReference type="SUPFAM" id="SSF50249">
    <property type="entry name" value="Nucleic acid-binding proteins"/>
    <property type="match status" value="1"/>
</dbReference>
<evidence type="ECO:0000256" key="4">
    <source>
        <dbReference type="ARBA" id="ARBA00022730"/>
    </source>
</evidence>
<evidence type="ECO:0000259" key="11">
    <source>
        <dbReference type="PROSITE" id="PS50936"/>
    </source>
</evidence>
<keyword evidence="7 10" id="KW-0862">Zinc</keyword>
<dbReference type="Gene3D" id="3.40.50.300">
    <property type="entry name" value="P-loop containing nucleotide triphosphate hydrolases"/>
    <property type="match status" value="1"/>
</dbReference>
<comment type="similarity">
    <text evidence="10">Belongs to the TRAFAC class YlqF/YawG GTPase family. RsgA subfamily.</text>
</comment>
<keyword evidence="5 10" id="KW-0547">Nucleotide-binding</keyword>
<evidence type="ECO:0000256" key="3">
    <source>
        <dbReference type="ARBA" id="ARBA00022723"/>
    </source>
</evidence>
<dbReference type="GO" id="GO:0019843">
    <property type="term" value="F:rRNA binding"/>
    <property type="evidence" value="ECO:0007669"/>
    <property type="project" value="UniProtKB-KW"/>
</dbReference>
<sequence length="300" mass="33721">MQGKIIKGIAGFYYVHPQTGDARLMPGARIYACKAKGIFRKDQMKPLVGDNVAFDVTHEGDAEGNITRILPRKNELVRPAVANIDQAMVIFAISKPKPNLNLLDRFLITMEQQGIETVLCFNKKDIATEKELFLLQQTYEKCGYHIVFTSAKEGEGLSQVKELLSGKTTAVAGPSGVGKSSLINILQPEAGMETGAISTKIDRGKHTTRHSELICIDENTYIMDTPGFSSMYVNQFEKEELKDYFPEFKDYEDQCRFQGCVHIHEPGCAVKAALEAGEISSIRYENYTELFEELKEKRRY</sequence>
<evidence type="ECO:0000256" key="1">
    <source>
        <dbReference type="ARBA" id="ARBA00022490"/>
    </source>
</evidence>
<dbReference type="CDD" id="cd01854">
    <property type="entry name" value="YjeQ_EngC"/>
    <property type="match status" value="1"/>
</dbReference>
<keyword evidence="14" id="KW-1185">Reference proteome</keyword>
<dbReference type="GO" id="GO:0042274">
    <property type="term" value="P:ribosomal small subunit biogenesis"/>
    <property type="evidence" value="ECO:0007669"/>
    <property type="project" value="UniProtKB-UniRule"/>
</dbReference>
<dbReference type="EMBL" id="JAHQCW010000040">
    <property type="protein sequence ID" value="MBU9738708.1"/>
    <property type="molecule type" value="Genomic_DNA"/>
</dbReference>
<keyword evidence="8 10" id="KW-0694">RNA-binding</keyword>
<dbReference type="CDD" id="cd04466">
    <property type="entry name" value="S1_YloQ_GTPase"/>
    <property type="match status" value="1"/>
</dbReference>
<dbReference type="InterPro" id="IPR012340">
    <property type="entry name" value="NA-bd_OB-fold"/>
</dbReference>
<dbReference type="PROSITE" id="PS51721">
    <property type="entry name" value="G_CP"/>
    <property type="match status" value="1"/>
</dbReference>
<feature type="domain" description="EngC GTPase" evidence="11">
    <location>
        <begin position="82"/>
        <end position="229"/>
    </location>
</feature>
<evidence type="ECO:0000256" key="9">
    <source>
        <dbReference type="ARBA" id="ARBA00023134"/>
    </source>
</evidence>
<evidence type="ECO:0000313" key="13">
    <source>
        <dbReference type="EMBL" id="MBU9738708.1"/>
    </source>
</evidence>
<evidence type="ECO:0000256" key="5">
    <source>
        <dbReference type="ARBA" id="ARBA00022741"/>
    </source>
</evidence>
<evidence type="ECO:0000256" key="2">
    <source>
        <dbReference type="ARBA" id="ARBA00022517"/>
    </source>
</evidence>
<dbReference type="PANTHER" id="PTHR32120">
    <property type="entry name" value="SMALL RIBOSOMAL SUBUNIT BIOGENESIS GTPASE RSGA"/>
    <property type="match status" value="1"/>
</dbReference>
<dbReference type="Pfam" id="PF03193">
    <property type="entry name" value="RsgA_GTPase"/>
    <property type="match status" value="1"/>
</dbReference>